<dbReference type="EMBL" id="MW366843">
    <property type="protein sequence ID" value="QQO90215.1"/>
    <property type="molecule type" value="Genomic_DNA"/>
</dbReference>
<dbReference type="Proteomes" id="UP000596123">
    <property type="component" value="Segment"/>
</dbReference>
<evidence type="ECO:0000313" key="1">
    <source>
        <dbReference type="EMBL" id="QQO90215.1"/>
    </source>
</evidence>
<reference evidence="1 2" key="1">
    <citation type="submission" date="2020-12" db="EMBL/GenBank/DDBJ databases">
        <title>Complete genome sequence of Erwinia phage pEa_SNUABM_5.</title>
        <authorList>
            <person name="Kim S.G."/>
            <person name="Lee S.B."/>
            <person name="Kwon J."/>
            <person name="Park S.C."/>
        </authorList>
    </citation>
    <scope>NUCLEOTIDE SEQUENCE [LARGE SCALE GENOMIC DNA]</scope>
</reference>
<proteinExistence type="predicted"/>
<name>A0A7T8EPD3_9CAUD</name>
<keyword evidence="2" id="KW-1185">Reference proteome</keyword>
<organism evidence="1 2">
    <name type="scientific">Erwinia phage pEa_SNUABM_5</name>
    <dbReference type="NCBI Taxonomy" id="2797313"/>
    <lineage>
        <taxon>Viruses</taxon>
        <taxon>Duplodnaviria</taxon>
        <taxon>Heunggongvirae</taxon>
        <taxon>Uroviricota</taxon>
        <taxon>Caudoviricetes</taxon>
        <taxon>Rivsvirus</taxon>
        <taxon>Rivsvirus SNUABM5</taxon>
    </lineage>
</organism>
<gene>
    <name evidence="1" type="ORF">pEaSNUABM5_00073</name>
</gene>
<accession>A0A7T8EPD3</accession>
<evidence type="ECO:0000313" key="2">
    <source>
        <dbReference type="Proteomes" id="UP000596123"/>
    </source>
</evidence>
<sequence length="239" mass="26445">MLDNTAKSIAERAWAGEILLPDTAREFYAALTCDVRMPPELSFASTVVTYIPTANSSRRVTVSTAYTFGHAHDSTVLDVPERIGKSVEAAYTQALQQFYLQPKIELLNIAGKFIGRIRAPIEGERMVIRAESQAHLFALCNRLHISAATLERVSLMRLLEGVLMQINQQSTQTEPVAVLLFAGFQNFTIIGSSGMEKRLADVLDITPLLSMMTIKGHPNIDSDVRKCIKNIEAHNNKEG</sequence>
<protein>
    <submittedName>
        <fullName evidence="1">Uncharacterized protein</fullName>
    </submittedName>
</protein>